<comment type="caution">
    <text evidence="1">The sequence shown here is derived from an EMBL/GenBank/DDBJ whole genome shotgun (WGS) entry which is preliminary data.</text>
</comment>
<sequence>MHQCYLDTTALLSVPRRYHYSTPASPREISINFLFFASSSFPNFPVAQLLSFFPVSVCCCEAGKGVNTAPGKAQGLTLCQNRCAFGQEV</sequence>
<protein>
    <submittedName>
        <fullName evidence="1">Uncharacterized protein</fullName>
    </submittedName>
</protein>
<dbReference type="EMBL" id="JAURVH010001521">
    <property type="protein sequence ID" value="KAK5924062.1"/>
    <property type="molecule type" value="Genomic_DNA"/>
</dbReference>
<organism evidence="1 2">
    <name type="scientific">Champsocephalus gunnari</name>
    <name type="common">Mackerel icefish</name>
    <dbReference type="NCBI Taxonomy" id="52237"/>
    <lineage>
        <taxon>Eukaryota</taxon>
        <taxon>Metazoa</taxon>
        <taxon>Chordata</taxon>
        <taxon>Craniata</taxon>
        <taxon>Vertebrata</taxon>
        <taxon>Euteleostomi</taxon>
        <taxon>Actinopterygii</taxon>
        <taxon>Neopterygii</taxon>
        <taxon>Teleostei</taxon>
        <taxon>Neoteleostei</taxon>
        <taxon>Acanthomorphata</taxon>
        <taxon>Eupercaria</taxon>
        <taxon>Perciformes</taxon>
        <taxon>Notothenioidei</taxon>
        <taxon>Channichthyidae</taxon>
        <taxon>Champsocephalus</taxon>
    </lineage>
</organism>
<gene>
    <name evidence="1" type="ORF">CgunFtcFv8_000970</name>
</gene>
<reference evidence="1 2" key="1">
    <citation type="journal article" date="2023" name="Mol. Biol. Evol.">
        <title>Genomics of Secondarily Temperate Adaptation in the Only Non-Antarctic Icefish.</title>
        <authorList>
            <person name="Rivera-Colon A.G."/>
            <person name="Rayamajhi N."/>
            <person name="Minhas B.F."/>
            <person name="Madrigal G."/>
            <person name="Bilyk K.T."/>
            <person name="Yoon V."/>
            <person name="Hune M."/>
            <person name="Gregory S."/>
            <person name="Cheng C.H.C."/>
            <person name="Catchen J.M."/>
        </authorList>
    </citation>
    <scope>NUCLEOTIDE SEQUENCE [LARGE SCALE GENOMIC DNA]</scope>
    <source>
        <tissue evidence="1">White muscle</tissue>
    </source>
</reference>
<evidence type="ECO:0000313" key="2">
    <source>
        <dbReference type="Proteomes" id="UP001331515"/>
    </source>
</evidence>
<accession>A0AAN8DKT1</accession>
<dbReference type="AlphaFoldDB" id="A0AAN8DKT1"/>
<name>A0AAN8DKT1_CHAGU</name>
<dbReference type="Proteomes" id="UP001331515">
    <property type="component" value="Unassembled WGS sequence"/>
</dbReference>
<evidence type="ECO:0000313" key="1">
    <source>
        <dbReference type="EMBL" id="KAK5924062.1"/>
    </source>
</evidence>
<keyword evidence="2" id="KW-1185">Reference proteome</keyword>
<proteinExistence type="predicted"/>